<dbReference type="InterPro" id="IPR031475">
    <property type="entry name" value="NBD_C"/>
</dbReference>
<dbReference type="Pfam" id="PF17042">
    <property type="entry name" value="NBD_C"/>
    <property type="match status" value="1"/>
</dbReference>
<comment type="similarity">
    <text evidence="1">Belongs to the four-carbon acid sugar kinase family.</text>
</comment>
<evidence type="ECO:0000259" key="8">
    <source>
        <dbReference type="Pfam" id="PF17042"/>
    </source>
</evidence>
<dbReference type="InterPro" id="IPR042213">
    <property type="entry name" value="NBD_C_sf"/>
</dbReference>
<dbReference type="Gene3D" id="3.40.980.20">
    <property type="entry name" value="Four-carbon acid sugar kinase, nucleotide binding domain"/>
    <property type="match status" value="1"/>
</dbReference>
<keyword evidence="10" id="KW-1185">Reference proteome</keyword>
<evidence type="ECO:0000259" key="7">
    <source>
        <dbReference type="Pfam" id="PF07005"/>
    </source>
</evidence>
<feature type="non-terminal residue" evidence="9">
    <location>
        <position position="1"/>
    </location>
</feature>
<evidence type="ECO:0000256" key="2">
    <source>
        <dbReference type="ARBA" id="ARBA00022679"/>
    </source>
</evidence>
<keyword evidence="2" id="KW-0808">Transferase</keyword>
<protein>
    <submittedName>
        <fullName evidence="9">Hydroxyacid dehydrogenase</fullName>
    </submittedName>
</protein>
<dbReference type="SUPFAM" id="SSF142764">
    <property type="entry name" value="YgbK-like"/>
    <property type="match status" value="1"/>
</dbReference>
<evidence type="ECO:0000256" key="6">
    <source>
        <dbReference type="ARBA" id="ARBA00023277"/>
    </source>
</evidence>
<sequence length="362" mass="40797">IIVSRSDSTLRGHYPLETETLKNTLENELNKKYDGEIIVPFFKEGGRFTINDIHYVKYGDDLIPAADTEFAKDKSFGYSSSDLKEWCLEKASCKNVISIPIEDFRNFNIEKIKSKLLQAKDFQKIIVNAIDYIDLEAFTIAFLDVLKSKREYIFRAAASIVKVLGNINDKKLLNKSDIISSDNKNGGIVIIGSHVNKTTMQLEELKKSNLDIIFIEFNQHKVLEENGLEDEVNRVVHLTEYNIKSGNTVVIYTKRERIDFPKDDADNQIKMSVKISESITKIVSKLNIKPSFIIAKGGITSSDIGTKGLGAKKSLVLGQIENAVPVWLTGNEAKFKNMPYIIFPGNVGDNNTLKNIVEKLMH</sequence>
<evidence type="ECO:0000256" key="5">
    <source>
        <dbReference type="ARBA" id="ARBA00022840"/>
    </source>
</evidence>
<organism evidence="9 10">
    <name type="scientific">Brachyspira catarrhinii</name>
    <dbReference type="NCBI Taxonomy" id="2528966"/>
    <lineage>
        <taxon>Bacteria</taxon>
        <taxon>Pseudomonadati</taxon>
        <taxon>Spirochaetota</taxon>
        <taxon>Spirochaetia</taxon>
        <taxon>Brachyspirales</taxon>
        <taxon>Brachyspiraceae</taxon>
        <taxon>Brachyspira</taxon>
    </lineage>
</organism>
<keyword evidence="3" id="KW-0547">Nucleotide-binding</keyword>
<keyword evidence="5" id="KW-0067">ATP-binding</keyword>
<dbReference type="Pfam" id="PF07005">
    <property type="entry name" value="SBD_N"/>
    <property type="match status" value="1"/>
</dbReference>
<evidence type="ECO:0000313" key="10">
    <source>
        <dbReference type="Proteomes" id="UP000310168"/>
    </source>
</evidence>
<dbReference type="Gene3D" id="3.40.50.10840">
    <property type="entry name" value="Putative sugar-binding, N-terminal domain"/>
    <property type="match status" value="1"/>
</dbReference>
<dbReference type="EMBL" id="SJDU01000047">
    <property type="protein sequence ID" value="TKZ35847.1"/>
    <property type="molecule type" value="Genomic_DNA"/>
</dbReference>
<proteinExistence type="inferred from homology"/>
<dbReference type="InterPro" id="IPR010737">
    <property type="entry name" value="4-carb_acid_sugar_kinase_N"/>
</dbReference>
<dbReference type="InterPro" id="IPR037051">
    <property type="entry name" value="4-carb_acid_sugar_kinase_N_sf"/>
</dbReference>
<dbReference type="Proteomes" id="UP000310168">
    <property type="component" value="Unassembled WGS sequence"/>
</dbReference>
<gene>
    <name evidence="9" type="ORF">EZH24_03110</name>
</gene>
<feature type="domain" description="Four-carbon acid sugar kinase N-terminal" evidence="7">
    <location>
        <begin position="2"/>
        <end position="163"/>
    </location>
</feature>
<accession>A0ABY2TVW0</accession>
<keyword evidence="4" id="KW-0418">Kinase</keyword>
<evidence type="ECO:0000256" key="4">
    <source>
        <dbReference type="ARBA" id="ARBA00022777"/>
    </source>
</evidence>
<comment type="caution">
    <text evidence="9">The sequence shown here is derived from an EMBL/GenBank/DDBJ whole genome shotgun (WGS) entry which is preliminary data.</text>
</comment>
<keyword evidence="6" id="KW-0119">Carbohydrate metabolism</keyword>
<reference evidence="9 10" key="1">
    <citation type="journal article" date="2019" name="Anaerobe">
        <title>Brachyspira catarrhinii sp. nov., an anaerobic intestinal spirochaete isolated from vervet monkeys may have been misidentified as Brachyspira aalborgi in previous studies.</title>
        <authorList>
            <person name="Phillips N.D."/>
            <person name="La T."/>
            <person name="Hampson D.J."/>
        </authorList>
    </citation>
    <scope>NUCLEOTIDE SEQUENCE [LARGE SCALE GENOMIC DNA]</scope>
    <source>
        <strain evidence="9 10">Z12</strain>
    </source>
</reference>
<name>A0ABY2TVW0_9SPIR</name>
<feature type="domain" description="Four-carbon acid sugar kinase nucleotide binding" evidence="8">
    <location>
        <begin position="189"/>
        <end position="353"/>
    </location>
</feature>
<evidence type="ECO:0000256" key="1">
    <source>
        <dbReference type="ARBA" id="ARBA00005715"/>
    </source>
</evidence>
<evidence type="ECO:0000313" key="9">
    <source>
        <dbReference type="EMBL" id="TKZ35847.1"/>
    </source>
</evidence>
<evidence type="ECO:0000256" key="3">
    <source>
        <dbReference type="ARBA" id="ARBA00022741"/>
    </source>
</evidence>
<dbReference type="RefSeq" id="WP_137997672.1">
    <property type="nucleotide sequence ID" value="NZ_SJDU01000047.1"/>
</dbReference>